<dbReference type="HOGENOM" id="CLU_2359949_0_0_1"/>
<feature type="compositionally biased region" description="Polar residues" evidence="2">
    <location>
        <begin position="79"/>
        <end position="88"/>
    </location>
</feature>
<sequence length="96" mass="10725">MATKNEELVVENNRLKATIETLTGAIYELLLQRFEALALQNEQLKDKVIDQQTLIRTLLRSQVNQCLGQHYNGQGVGGTNSSQSTHHFSGQFVPAQ</sequence>
<keyword evidence="4" id="KW-1185">Reference proteome</keyword>
<name>A0A0D0BLZ6_9AGAR</name>
<organism evidence="3 4">
    <name type="scientific">Collybiopsis luxurians FD-317 M1</name>
    <dbReference type="NCBI Taxonomy" id="944289"/>
    <lineage>
        <taxon>Eukaryota</taxon>
        <taxon>Fungi</taxon>
        <taxon>Dikarya</taxon>
        <taxon>Basidiomycota</taxon>
        <taxon>Agaricomycotina</taxon>
        <taxon>Agaricomycetes</taxon>
        <taxon>Agaricomycetidae</taxon>
        <taxon>Agaricales</taxon>
        <taxon>Marasmiineae</taxon>
        <taxon>Omphalotaceae</taxon>
        <taxon>Collybiopsis</taxon>
        <taxon>Collybiopsis luxurians</taxon>
    </lineage>
</organism>
<protein>
    <submittedName>
        <fullName evidence="3">Uncharacterized protein</fullName>
    </submittedName>
</protein>
<dbReference type="EMBL" id="KN834904">
    <property type="protein sequence ID" value="KIK50404.1"/>
    <property type="molecule type" value="Genomic_DNA"/>
</dbReference>
<evidence type="ECO:0000256" key="2">
    <source>
        <dbReference type="SAM" id="MobiDB-lite"/>
    </source>
</evidence>
<evidence type="ECO:0000313" key="4">
    <source>
        <dbReference type="Proteomes" id="UP000053593"/>
    </source>
</evidence>
<evidence type="ECO:0000313" key="3">
    <source>
        <dbReference type="EMBL" id="KIK50404.1"/>
    </source>
</evidence>
<dbReference type="AlphaFoldDB" id="A0A0D0BLZ6"/>
<keyword evidence="1" id="KW-0175">Coiled coil</keyword>
<gene>
    <name evidence="3" type="ORF">GYMLUDRAFT_253012</name>
</gene>
<feature type="region of interest" description="Disordered" evidence="2">
    <location>
        <begin position="74"/>
        <end position="96"/>
    </location>
</feature>
<accession>A0A0D0BLZ6</accession>
<evidence type="ECO:0000256" key="1">
    <source>
        <dbReference type="SAM" id="Coils"/>
    </source>
</evidence>
<proteinExistence type="predicted"/>
<reference evidence="3 4" key="1">
    <citation type="submission" date="2014-04" db="EMBL/GenBank/DDBJ databases">
        <title>Evolutionary Origins and Diversification of the Mycorrhizal Mutualists.</title>
        <authorList>
            <consortium name="DOE Joint Genome Institute"/>
            <consortium name="Mycorrhizal Genomics Consortium"/>
            <person name="Kohler A."/>
            <person name="Kuo A."/>
            <person name="Nagy L.G."/>
            <person name="Floudas D."/>
            <person name="Copeland A."/>
            <person name="Barry K.W."/>
            <person name="Cichocki N."/>
            <person name="Veneault-Fourrey C."/>
            <person name="LaButti K."/>
            <person name="Lindquist E.A."/>
            <person name="Lipzen A."/>
            <person name="Lundell T."/>
            <person name="Morin E."/>
            <person name="Murat C."/>
            <person name="Riley R."/>
            <person name="Ohm R."/>
            <person name="Sun H."/>
            <person name="Tunlid A."/>
            <person name="Henrissat B."/>
            <person name="Grigoriev I.V."/>
            <person name="Hibbett D.S."/>
            <person name="Martin F."/>
        </authorList>
    </citation>
    <scope>NUCLEOTIDE SEQUENCE [LARGE SCALE GENOMIC DNA]</scope>
    <source>
        <strain evidence="3 4">FD-317 M1</strain>
    </source>
</reference>
<dbReference type="Proteomes" id="UP000053593">
    <property type="component" value="Unassembled WGS sequence"/>
</dbReference>
<feature type="coiled-coil region" evidence="1">
    <location>
        <begin position="5"/>
        <end position="47"/>
    </location>
</feature>